<dbReference type="Proteomes" id="UP000318081">
    <property type="component" value="Chromosome"/>
</dbReference>
<gene>
    <name evidence="3" type="ORF">TBK1r_30030</name>
</gene>
<dbReference type="RefSeq" id="WP_419581350.1">
    <property type="nucleotide sequence ID" value="NZ_CP036432.1"/>
</dbReference>
<dbReference type="InterPro" id="IPR029031">
    <property type="entry name" value="Gingipain_N_sf"/>
</dbReference>
<proteinExistence type="predicted"/>
<dbReference type="Gene3D" id="3.40.50.10390">
    <property type="entry name" value="Gingipain r, domain 1"/>
    <property type="match status" value="1"/>
</dbReference>
<protein>
    <recommendedName>
        <fullName evidence="2">Gingipain domain-containing protein</fullName>
    </recommendedName>
</protein>
<keyword evidence="4" id="KW-1185">Reference proteome</keyword>
<dbReference type="Gene3D" id="3.40.50.1460">
    <property type="match status" value="1"/>
</dbReference>
<evidence type="ECO:0000259" key="2">
    <source>
        <dbReference type="Pfam" id="PF01364"/>
    </source>
</evidence>
<evidence type="ECO:0000256" key="1">
    <source>
        <dbReference type="ARBA" id="ARBA00022729"/>
    </source>
</evidence>
<dbReference type="Pfam" id="PF01364">
    <property type="entry name" value="Peptidase_C25"/>
    <property type="match status" value="1"/>
</dbReference>
<keyword evidence="1" id="KW-0732">Signal</keyword>
<reference evidence="3 4" key="1">
    <citation type="submission" date="2019-02" db="EMBL/GenBank/DDBJ databases">
        <title>Deep-cultivation of Planctomycetes and their phenomic and genomic characterization uncovers novel biology.</title>
        <authorList>
            <person name="Wiegand S."/>
            <person name="Jogler M."/>
            <person name="Boedeker C."/>
            <person name="Pinto D."/>
            <person name="Vollmers J."/>
            <person name="Rivas-Marin E."/>
            <person name="Kohn T."/>
            <person name="Peeters S.H."/>
            <person name="Heuer A."/>
            <person name="Rast P."/>
            <person name="Oberbeckmann S."/>
            <person name="Bunk B."/>
            <person name="Jeske O."/>
            <person name="Meyerdierks A."/>
            <person name="Storesund J.E."/>
            <person name="Kallscheuer N."/>
            <person name="Luecker S."/>
            <person name="Lage O.M."/>
            <person name="Pohl T."/>
            <person name="Merkel B.J."/>
            <person name="Hornburger P."/>
            <person name="Mueller R.-W."/>
            <person name="Bruemmer F."/>
            <person name="Labrenz M."/>
            <person name="Spormann A.M."/>
            <person name="Op den Camp H."/>
            <person name="Overmann J."/>
            <person name="Amann R."/>
            <person name="Jetten M.S.M."/>
            <person name="Mascher T."/>
            <person name="Medema M.H."/>
            <person name="Devos D.P."/>
            <person name="Kaster A.-K."/>
            <person name="Ovreas L."/>
            <person name="Rohde M."/>
            <person name="Galperin M.Y."/>
            <person name="Jogler C."/>
        </authorList>
    </citation>
    <scope>NUCLEOTIDE SEQUENCE [LARGE SCALE GENOMIC DNA]</scope>
    <source>
        <strain evidence="3 4">TBK1r</strain>
    </source>
</reference>
<sequence length="546" mass="58509">MRPTVKSNDAIIGGTFQRRLRWMALACVVAVAFSLISPARADDPRPAETALVVCPSDFREPLEEWIDYRRTQGIHVRVIDSESTAGGLLSAIRKNAIGSDRFLLLVGDAPVIGSAADTRKQVPMHYVATTVSAKFGSTPTMATDYPYSDIDSDGQADVSVGRLPVDTPDQLRDLIRRIKAYEASRNFSLWRQRVQLVGGVGGFGMLADSAIESVTRMMVTASLPIPVRTSVTYGSPGHLFYPRKRFTESVTERYTQGCRFWVYAGHGMVDRLDSVPSGPTGIPVLDGNSIGNLKCDPANAPIAVLLCCFTGAIDAGVDSFAEQLLLHQCGPIAVIAGNRVTMPYGNASLTLGLIDSIYGQGAEGLPPADRLGSAWLAAIRRMESEDESTEKGPLRTMVDAVATLVSPAGTKLADERSEHAALYGLLGDPLLKLHPPAAVEVETETGFDFGAPIEVTVTSPIDGECVVMLDHPLGETRKTVPGRPKPDPNEITLARVAEPISAGQPKTFLIPLEQQRSGVIAIRVHVAGRETWAAGGGKTFVRPASQ</sequence>
<name>A0ABX5XPX6_9BACT</name>
<evidence type="ECO:0000313" key="4">
    <source>
        <dbReference type="Proteomes" id="UP000318081"/>
    </source>
</evidence>
<dbReference type="EMBL" id="CP036432">
    <property type="protein sequence ID" value="QDV84060.1"/>
    <property type="molecule type" value="Genomic_DNA"/>
</dbReference>
<dbReference type="InterPro" id="IPR029030">
    <property type="entry name" value="Caspase-like_dom_sf"/>
</dbReference>
<feature type="domain" description="Gingipain" evidence="2">
    <location>
        <begin position="51"/>
        <end position="433"/>
    </location>
</feature>
<dbReference type="InterPro" id="IPR001769">
    <property type="entry name" value="Gingipain"/>
</dbReference>
<evidence type="ECO:0000313" key="3">
    <source>
        <dbReference type="EMBL" id="QDV84060.1"/>
    </source>
</evidence>
<accession>A0ABX5XPX6</accession>
<organism evidence="3 4">
    <name type="scientific">Stieleria magnilauensis</name>
    <dbReference type="NCBI Taxonomy" id="2527963"/>
    <lineage>
        <taxon>Bacteria</taxon>
        <taxon>Pseudomonadati</taxon>
        <taxon>Planctomycetota</taxon>
        <taxon>Planctomycetia</taxon>
        <taxon>Pirellulales</taxon>
        <taxon>Pirellulaceae</taxon>
        <taxon>Stieleria</taxon>
    </lineage>
</organism>
<dbReference type="SUPFAM" id="SSF52129">
    <property type="entry name" value="Caspase-like"/>
    <property type="match status" value="1"/>
</dbReference>